<sequence length="882" mass="97023">MKQFVPPLLNRRPAGGEPPAKKPKLETTESSAPASKPAARLGSIGRKPLLLSKNVANKTSPTLGTAPIRTLSGGSGGEDGYYNVLWRKKTTKKHKTFDGDGVLAVSGGYAMLQDSSGKDLGKTLMNKKLEIGDIISIGAKEVEIDSLLSKADYLAGRPFLRASKASEVEDSPIVHTAAPSKGFKTPLLSTTVLPKTNSKVPTPRHDPKAENALVMPRPSSRSVPVGKKIVDVVVDPFIARHLRPHQREGVEFLYQCIMGMKSFEGQGAILADEMGLGKTLQTIALLWTLMKQNPIYGDSPVVKKALIVCPVTLINNWRKEFKKWLGNERIGVLVVDSKTNLREFIAGKTYSVLVIGYEKLQKVYTELKKGSIDIVIADEGHRLKTEKNKAAQAIRALNTPRRVILSGTPLQNDLHEFFIMVDFVNPGLLESYATFRKEFENPILKSRQPGVSKKDVEKGKGRSDELARITAMFVLRRTAEILSSYLPPKKEYVIFCRPTSRQLEVYRNILDSSAFNRCLGSPDASLLLITVLKKLCNTPGLLKSEDGKEQSENFQALLSGVNPQLLASKSATSSGKLRVLDRLLATLKAHTDEKIVIVSNYTSTLDVLQSLLISRGLSWLRLDGSTPTDKRQGLVDKFNRVDSNEAFAFLLSAKSGGAGINLIGASRLVLFDLDWNPATDAQAMARIHRDGQKRPVMIYRMLTTGCFDEKIFQRQITKQGLADSVMDNKTGGSAFTLAELKDLFSLDERTDCQTHDLLGCSCEGKGYLVEPTPPSVDDSDDDEPLEFPGLIKASAVNDDIISGKAIKEASNGKGLGALMSYEHVSTKLLSAERRDNSWTKGFDGDEEEDKYGEVSLEDEMLVKVLCEAEKMREVSFVFQKNF</sequence>
<evidence type="ECO:0000313" key="8">
    <source>
        <dbReference type="Proteomes" id="UP000326924"/>
    </source>
</evidence>
<dbReference type="PROSITE" id="PS51192">
    <property type="entry name" value="HELICASE_ATP_BIND_1"/>
    <property type="match status" value="1"/>
</dbReference>
<dbReference type="SMART" id="SM00490">
    <property type="entry name" value="HELICc"/>
    <property type="match status" value="1"/>
</dbReference>
<dbReference type="OrthoDB" id="413460at2759"/>
<dbReference type="GO" id="GO:0015616">
    <property type="term" value="F:DNA translocase activity"/>
    <property type="evidence" value="ECO:0007669"/>
    <property type="project" value="TreeGrafter"/>
</dbReference>
<dbReference type="GO" id="GO:0005634">
    <property type="term" value="C:nucleus"/>
    <property type="evidence" value="ECO:0007669"/>
    <property type="project" value="TreeGrafter"/>
</dbReference>
<dbReference type="InterPro" id="IPR000330">
    <property type="entry name" value="SNF2_N"/>
</dbReference>
<dbReference type="InterPro" id="IPR038718">
    <property type="entry name" value="SNF2-like_sf"/>
</dbReference>
<feature type="region of interest" description="Disordered" evidence="4">
    <location>
        <begin position="1"/>
        <end position="43"/>
    </location>
</feature>
<proteinExistence type="predicted"/>
<dbReference type="InterPro" id="IPR027417">
    <property type="entry name" value="P-loop_NTPase"/>
</dbReference>
<dbReference type="InterPro" id="IPR049730">
    <property type="entry name" value="SNF2/RAD54-like_C"/>
</dbReference>
<dbReference type="CDD" id="cd18004">
    <property type="entry name" value="DEXHc_RAD54"/>
    <property type="match status" value="1"/>
</dbReference>
<dbReference type="InterPro" id="IPR001650">
    <property type="entry name" value="Helicase_C-like"/>
</dbReference>
<dbReference type="PANTHER" id="PTHR45629">
    <property type="entry name" value="SNF2/RAD54 FAMILY MEMBER"/>
    <property type="match status" value="1"/>
</dbReference>
<dbReference type="InParanoid" id="A0A5J5EYP4"/>
<comment type="caution">
    <text evidence="7">The sequence shown here is derived from an EMBL/GenBank/DDBJ whole genome shotgun (WGS) entry which is preliminary data.</text>
</comment>
<name>A0A5J5EYP4_9PEZI</name>
<dbReference type="EMBL" id="VXIS01000070">
    <property type="protein sequence ID" value="KAA8908188.1"/>
    <property type="molecule type" value="Genomic_DNA"/>
</dbReference>
<dbReference type="PROSITE" id="PS51194">
    <property type="entry name" value="HELICASE_CTER"/>
    <property type="match status" value="1"/>
</dbReference>
<dbReference type="GO" id="GO:0016787">
    <property type="term" value="F:hydrolase activity"/>
    <property type="evidence" value="ECO:0007669"/>
    <property type="project" value="UniProtKB-KW"/>
</dbReference>
<reference evidence="7 8" key="1">
    <citation type="submission" date="2019-09" db="EMBL/GenBank/DDBJ databases">
        <title>Draft genome of the ectomycorrhizal ascomycete Sphaerosporella brunnea.</title>
        <authorList>
            <consortium name="DOE Joint Genome Institute"/>
            <person name="Benucci G.M."/>
            <person name="Marozzi G."/>
            <person name="Antonielli L."/>
            <person name="Sanchez S."/>
            <person name="Marco P."/>
            <person name="Wang X."/>
            <person name="Falini L.B."/>
            <person name="Barry K."/>
            <person name="Haridas S."/>
            <person name="Lipzen A."/>
            <person name="Labutti K."/>
            <person name="Grigoriev I.V."/>
            <person name="Murat C."/>
            <person name="Martin F."/>
            <person name="Albertini E."/>
            <person name="Donnini D."/>
            <person name="Bonito G."/>
        </authorList>
    </citation>
    <scope>NUCLEOTIDE SEQUENCE [LARGE SCALE GENOMIC DNA]</scope>
    <source>
        <strain evidence="7 8">Sb_GMNB300</strain>
    </source>
</reference>
<dbReference type="Gene3D" id="3.40.50.300">
    <property type="entry name" value="P-loop containing nucleotide triphosphate hydrolases"/>
    <property type="match status" value="1"/>
</dbReference>
<dbReference type="PANTHER" id="PTHR45629:SF7">
    <property type="entry name" value="DNA EXCISION REPAIR PROTEIN ERCC-6-RELATED"/>
    <property type="match status" value="1"/>
</dbReference>
<keyword evidence="3" id="KW-0067">ATP-binding</keyword>
<dbReference type="Gene3D" id="3.40.50.10810">
    <property type="entry name" value="Tandem AAA-ATPase domain"/>
    <property type="match status" value="1"/>
</dbReference>
<feature type="domain" description="Helicase C-terminal" evidence="6">
    <location>
        <begin position="579"/>
        <end position="741"/>
    </location>
</feature>
<dbReference type="GO" id="GO:0000724">
    <property type="term" value="P:double-strand break repair via homologous recombination"/>
    <property type="evidence" value="ECO:0007669"/>
    <property type="project" value="TreeGrafter"/>
</dbReference>
<feature type="domain" description="Helicase ATP-binding" evidence="5">
    <location>
        <begin position="259"/>
        <end position="427"/>
    </location>
</feature>
<keyword evidence="8" id="KW-1185">Reference proteome</keyword>
<evidence type="ECO:0000256" key="2">
    <source>
        <dbReference type="ARBA" id="ARBA00022801"/>
    </source>
</evidence>
<organism evidence="7 8">
    <name type="scientific">Sphaerosporella brunnea</name>
    <dbReference type="NCBI Taxonomy" id="1250544"/>
    <lineage>
        <taxon>Eukaryota</taxon>
        <taxon>Fungi</taxon>
        <taxon>Dikarya</taxon>
        <taxon>Ascomycota</taxon>
        <taxon>Pezizomycotina</taxon>
        <taxon>Pezizomycetes</taxon>
        <taxon>Pezizales</taxon>
        <taxon>Pyronemataceae</taxon>
        <taxon>Sphaerosporella</taxon>
    </lineage>
</organism>
<dbReference type="FunCoup" id="A0A5J5EYP4">
    <property type="interactions" value="43"/>
</dbReference>
<dbReference type="Proteomes" id="UP000326924">
    <property type="component" value="Unassembled WGS sequence"/>
</dbReference>
<dbReference type="InterPro" id="IPR050496">
    <property type="entry name" value="SNF2_RAD54_helicase_repair"/>
</dbReference>
<dbReference type="FunFam" id="3.40.50.10810:FF:000020">
    <property type="entry name" value="DNA repair and recombination protein RAD54B"/>
    <property type="match status" value="1"/>
</dbReference>
<evidence type="ECO:0000256" key="1">
    <source>
        <dbReference type="ARBA" id="ARBA00022741"/>
    </source>
</evidence>
<evidence type="ECO:0000259" key="5">
    <source>
        <dbReference type="PROSITE" id="PS51192"/>
    </source>
</evidence>
<evidence type="ECO:0000259" key="6">
    <source>
        <dbReference type="PROSITE" id="PS51194"/>
    </source>
</evidence>
<dbReference type="GO" id="GO:0005524">
    <property type="term" value="F:ATP binding"/>
    <property type="evidence" value="ECO:0007669"/>
    <property type="project" value="InterPro"/>
</dbReference>
<dbReference type="CDD" id="cd18793">
    <property type="entry name" value="SF2_C_SNF"/>
    <property type="match status" value="1"/>
</dbReference>
<dbReference type="InterPro" id="IPR014001">
    <property type="entry name" value="Helicase_ATP-bd"/>
</dbReference>
<accession>A0A5J5EYP4</accession>
<dbReference type="Pfam" id="PF00271">
    <property type="entry name" value="Helicase_C"/>
    <property type="match status" value="1"/>
</dbReference>
<evidence type="ECO:0000256" key="4">
    <source>
        <dbReference type="SAM" id="MobiDB-lite"/>
    </source>
</evidence>
<dbReference type="Pfam" id="PF00176">
    <property type="entry name" value="SNF2-rel_dom"/>
    <property type="match status" value="1"/>
</dbReference>
<gene>
    <name evidence="7" type="ORF">FN846DRAFT_945718</name>
</gene>
<protein>
    <submittedName>
        <fullName evidence="7">SNF2 family N-terminal domain-containing protein</fullName>
    </submittedName>
</protein>
<keyword evidence="1" id="KW-0547">Nucleotide-binding</keyword>
<dbReference type="SUPFAM" id="SSF52540">
    <property type="entry name" value="P-loop containing nucleoside triphosphate hydrolases"/>
    <property type="match status" value="2"/>
</dbReference>
<keyword evidence="2" id="KW-0378">Hydrolase</keyword>
<dbReference type="SMART" id="SM00487">
    <property type="entry name" value="DEXDc"/>
    <property type="match status" value="1"/>
</dbReference>
<evidence type="ECO:0000313" key="7">
    <source>
        <dbReference type="EMBL" id="KAA8908188.1"/>
    </source>
</evidence>
<dbReference type="GO" id="GO:0007131">
    <property type="term" value="P:reciprocal meiotic recombination"/>
    <property type="evidence" value="ECO:0007669"/>
    <property type="project" value="TreeGrafter"/>
</dbReference>
<dbReference type="AlphaFoldDB" id="A0A5J5EYP4"/>
<dbReference type="Gene3D" id="1.20.120.850">
    <property type="entry name" value="SWI2/SNF2 ATPases, N-terminal domain"/>
    <property type="match status" value="1"/>
</dbReference>
<evidence type="ECO:0000256" key="3">
    <source>
        <dbReference type="ARBA" id="ARBA00022840"/>
    </source>
</evidence>